<dbReference type="SUPFAM" id="SSF54593">
    <property type="entry name" value="Glyoxalase/Bleomycin resistance protein/Dihydroxybiphenyl dioxygenase"/>
    <property type="match status" value="1"/>
</dbReference>
<dbReference type="Gene3D" id="3.10.180.10">
    <property type="entry name" value="2,3-Dihydroxybiphenyl 1,2-Dioxygenase, domain 1"/>
    <property type="match status" value="1"/>
</dbReference>
<keyword evidence="3" id="KW-1185">Reference proteome</keyword>
<protein>
    <submittedName>
        <fullName evidence="2">VOC family protein</fullName>
    </submittedName>
</protein>
<dbReference type="RefSeq" id="WP_249477849.1">
    <property type="nucleotide sequence ID" value="NZ_CP097218.1"/>
</dbReference>
<evidence type="ECO:0000259" key="1">
    <source>
        <dbReference type="PROSITE" id="PS51819"/>
    </source>
</evidence>
<dbReference type="InterPro" id="IPR029068">
    <property type="entry name" value="Glyas_Bleomycin-R_OHBP_Dase"/>
</dbReference>
<gene>
    <name evidence="2" type="ORF">M4486_14005</name>
</gene>
<dbReference type="EMBL" id="CP097218">
    <property type="protein sequence ID" value="UQN28728.1"/>
    <property type="molecule type" value="Genomic_DNA"/>
</dbReference>
<accession>A0ABY4N2D6</accession>
<sequence>MHEVRQTAIGSRMGHDVREEEYAVFEGLLGQCAVTDVGRAEEWFTILCGSPPDARPMAGLLEWHLGPGFGLQVWTEPESAGHSTVSLVVTDIDADAERLLTHGIAHDGPQPGGGARILVLADPDGNRVVLTGS</sequence>
<reference evidence="2" key="1">
    <citation type="submission" date="2022-05" db="EMBL/GenBank/DDBJ databases">
        <title>Genomic analysis of Brachybacterium sp. CBA3104.</title>
        <authorList>
            <person name="Roh S.W."/>
            <person name="Kim Y.B."/>
            <person name="Kim Y."/>
        </authorList>
    </citation>
    <scope>NUCLEOTIDE SEQUENCE</scope>
    <source>
        <strain evidence="2">CBA3104</strain>
    </source>
</reference>
<proteinExistence type="predicted"/>
<dbReference type="Proteomes" id="UP001055868">
    <property type="component" value="Chromosome"/>
</dbReference>
<evidence type="ECO:0000313" key="2">
    <source>
        <dbReference type="EMBL" id="UQN28728.1"/>
    </source>
</evidence>
<organism evidence="2 3">
    <name type="scientific">Brachybacterium kimchii</name>
    <dbReference type="NCBI Taxonomy" id="2942909"/>
    <lineage>
        <taxon>Bacteria</taxon>
        <taxon>Bacillati</taxon>
        <taxon>Actinomycetota</taxon>
        <taxon>Actinomycetes</taxon>
        <taxon>Micrococcales</taxon>
        <taxon>Dermabacteraceae</taxon>
        <taxon>Brachybacterium</taxon>
    </lineage>
</organism>
<evidence type="ECO:0000313" key="3">
    <source>
        <dbReference type="Proteomes" id="UP001055868"/>
    </source>
</evidence>
<feature type="domain" description="VOC" evidence="1">
    <location>
        <begin position="24"/>
        <end position="133"/>
    </location>
</feature>
<dbReference type="CDD" id="cd06587">
    <property type="entry name" value="VOC"/>
    <property type="match status" value="1"/>
</dbReference>
<name>A0ABY4N2D6_9MICO</name>
<dbReference type="InterPro" id="IPR037523">
    <property type="entry name" value="VOC_core"/>
</dbReference>
<dbReference type="PROSITE" id="PS51819">
    <property type="entry name" value="VOC"/>
    <property type="match status" value="1"/>
</dbReference>